<dbReference type="InterPro" id="IPR043502">
    <property type="entry name" value="DNA/RNA_pol_sf"/>
</dbReference>
<dbReference type="Proteomes" id="UP000694918">
    <property type="component" value="Unplaced"/>
</dbReference>
<dbReference type="KEGG" id="peu:105118589"/>
<protein>
    <submittedName>
        <fullName evidence="2">Uncharacterized protein LOC105118589</fullName>
    </submittedName>
</protein>
<reference evidence="2" key="1">
    <citation type="submission" date="2025-08" db="UniProtKB">
        <authorList>
            <consortium name="RefSeq"/>
        </authorList>
    </citation>
    <scope>IDENTIFICATION</scope>
</reference>
<evidence type="ECO:0000313" key="1">
    <source>
        <dbReference type="Proteomes" id="UP000694918"/>
    </source>
</evidence>
<dbReference type="GeneID" id="105118589"/>
<proteinExistence type="predicted"/>
<organism evidence="1 2">
    <name type="scientific">Populus euphratica</name>
    <name type="common">Euphrates poplar</name>
    <dbReference type="NCBI Taxonomy" id="75702"/>
    <lineage>
        <taxon>Eukaryota</taxon>
        <taxon>Viridiplantae</taxon>
        <taxon>Streptophyta</taxon>
        <taxon>Embryophyta</taxon>
        <taxon>Tracheophyta</taxon>
        <taxon>Spermatophyta</taxon>
        <taxon>Magnoliopsida</taxon>
        <taxon>eudicotyledons</taxon>
        <taxon>Gunneridae</taxon>
        <taxon>Pentapetalae</taxon>
        <taxon>rosids</taxon>
        <taxon>fabids</taxon>
        <taxon>Malpighiales</taxon>
        <taxon>Salicaceae</taxon>
        <taxon>Saliceae</taxon>
        <taxon>Populus</taxon>
    </lineage>
</organism>
<gene>
    <name evidence="2" type="primary">LOC105118589</name>
</gene>
<sequence length="133" mass="15624">MEEEEWDESNIREFTKLVEQHEKTWEPAAEDLKTINVGSDQAKKELKIGTLTTPKQRVELIALLHEYADIFAWSYEDMPGLNTNIVVHKILLEEGCKPVKQKLRRAHPDTWIKVKEELEKQWHAGFLEVVKYP</sequence>
<evidence type="ECO:0000313" key="2">
    <source>
        <dbReference type="RefSeq" id="XP_011014865.1"/>
    </source>
</evidence>
<accession>A0AAJ6TPF3</accession>
<dbReference type="Gene3D" id="3.10.10.10">
    <property type="entry name" value="HIV Type 1 Reverse Transcriptase, subunit A, domain 1"/>
    <property type="match status" value="1"/>
</dbReference>
<dbReference type="SUPFAM" id="SSF56672">
    <property type="entry name" value="DNA/RNA polymerases"/>
    <property type="match status" value="1"/>
</dbReference>
<keyword evidence="1" id="KW-1185">Reference proteome</keyword>
<dbReference type="RefSeq" id="XP_011014865.1">
    <property type="nucleotide sequence ID" value="XM_011016563.1"/>
</dbReference>
<name>A0AAJ6TPF3_POPEU</name>
<dbReference type="AlphaFoldDB" id="A0AAJ6TPF3"/>